<evidence type="ECO:0000313" key="2">
    <source>
        <dbReference type="EMBL" id="CAE19817.1"/>
    </source>
</evidence>
<feature type="domain" description="Pyridoxamine 5'-phosphate oxidase Alr4036 family FMN-binding" evidence="1">
    <location>
        <begin position="8"/>
        <end position="96"/>
    </location>
</feature>
<dbReference type="KEGG" id="pmm:PMM1358"/>
<dbReference type="Proteomes" id="UP000001026">
    <property type="component" value="Chromosome"/>
</dbReference>
<dbReference type="Gene3D" id="2.30.110.10">
    <property type="entry name" value="Electron Transport, Fmn-binding Protein, Chain A"/>
    <property type="match status" value="1"/>
</dbReference>
<dbReference type="STRING" id="59919.PMM1358"/>
<evidence type="ECO:0000259" key="1">
    <source>
        <dbReference type="Pfam" id="PF12766"/>
    </source>
</evidence>
<name>Q7V0B1_PROMP</name>
<dbReference type="GO" id="GO:0010181">
    <property type="term" value="F:FMN binding"/>
    <property type="evidence" value="ECO:0007669"/>
    <property type="project" value="InterPro"/>
</dbReference>
<sequence>MKEIKIPIWRQELKAARKKEGKLPSSRWFQLCTINEDNEPRLRTVVFRGWQSESSILIFTDSRSEKVAQLKLNSNAEVLWLFFKSKSQFRFKGKMKELKENMKYWDSLSDRCKSTWFWQHPGKQINKNICTSQIISSDLNKPESFVVLEFEIYSVDLLKLVMPIHKRYVWHKENNWKRMEINP</sequence>
<dbReference type="SUPFAM" id="SSF50475">
    <property type="entry name" value="FMN-binding split barrel"/>
    <property type="match status" value="1"/>
</dbReference>
<dbReference type="eggNOG" id="COG5135">
    <property type="taxonomic scope" value="Bacteria"/>
</dbReference>
<dbReference type="PANTHER" id="PTHR28243:SF1">
    <property type="entry name" value="PYRIDOXAMINE 5'-PHOSPHATE OXIDASE ALR4036 FAMILY FMN-BINDING DOMAIN-CONTAINING PROTEIN"/>
    <property type="match status" value="1"/>
</dbReference>
<dbReference type="RefSeq" id="WP_011132992.1">
    <property type="nucleotide sequence ID" value="NC_005072.1"/>
</dbReference>
<accession>Q7V0B1</accession>
<dbReference type="EMBL" id="BX548174">
    <property type="protein sequence ID" value="CAE19817.1"/>
    <property type="molecule type" value="Genomic_DNA"/>
</dbReference>
<dbReference type="HOGENOM" id="CLU_058669_1_2_3"/>
<organism evidence="2 3">
    <name type="scientific">Prochlorococcus marinus subsp. pastoris (strain CCMP1986 / NIES-2087 / MED4)</name>
    <dbReference type="NCBI Taxonomy" id="59919"/>
    <lineage>
        <taxon>Bacteria</taxon>
        <taxon>Bacillati</taxon>
        <taxon>Cyanobacteriota</taxon>
        <taxon>Cyanophyceae</taxon>
        <taxon>Synechococcales</taxon>
        <taxon>Prochlorococcaceae</taxon>
        <taxon>Prochlorococcus</taxon>
    </lineage>
</organism>
<dbReference type="InterPro" id="IPR012349">
    <property type="entry name" value="Split_barrel_FMN-bd"/>
</dbReference>
<proteinExistence type="predicted"/>
<protein>
    <recommendedName>
        <fullName evidence="1">Pyridoxamine 5'-phosphate oxidase Alr4036 family FMN-binding domain-containing protein</fullName>
    </recommendedName>
</protein>
<dbReference type="InterPro" id="IPR024624">
    <property type="entry name" value="Pyridox_Oxase_Alr4036_FMN-bd"/>
</dbReference>
<dbReference type="OrthoDB" id="5736591at2"/>
<dbReference type="Pfam" id="PF12766">
    <property type="entry name" value="Pyridox_oxase_2"/>
    <property type="match status" value="1"/>
</dbReference>
<dbReference type="AlphaFoldDB" id="Q7V0B1"/>
<evidence type="ECO:0000313" key="3">
    <source>
        <dbReference type="Proteomes" id="UP000001026"/>
    </source>
</evidence>
<reference evidence="2 3" key="1">
    <citation type="journal article" date="2003" name="Nature">
        <title>Genome divergence in two Prochlorococcus ecotypes reflects oceanic niche differentiation.</title>
        <authorList>
            <person name="Rocap G."/>
            <person name="Larimer F.W."/>
            <person name="Lamerdin J.E."/>
            <person name="Malfatti S."/>
            <person name="Chain P."/>
            <person name="Ahlgren N.A."/>
            <person name="Arellano A."/>
            <person name="Coleman M."/>
            <person name="Hauser L."/>
            <person name="Hess W.R."/>
            <person name="Johnson Z.I."/>
            <person name="Land M.L."/>
            <person name="Lindell D."/>
            <person name="Post A.F."/>
            <person name="Regala W."/>
            <person name="Shah M."/>
            <person name="Shaw S.L."/>
            <person name="Steglich C."/>
            <person name="Sullivan M.B."/>
            <person name="Ting C.S."/>
            <person name="Tolonen A."/>
            <person name="Webb E.A."/>
            <person name="Zinser E.R."/>
            <person name="Chisholm S.W."/>
        </authorList>
    </citation>
    <scope>NUCLEOTIDE SEQUENCE [LARGE SCALE GENOMIC DNA]</scope>
    <source>
        <strain evidence="3">CCMP1986 / NIES-2087 / MED4</strain>
    </source>
</reference>
<gene>
    <name evidence="2" type="ordered locus">PMM1358</name>
</gene>
<dbReference type="PANTHER" id="PTHR28243">
    <property type="entry name" value="AGL049CP"/>
    <property type="match status" value="1"/>
</dbReference>